<evidence type="ECO:0000313" key="4">
    <source>
        <dbReference type="EMBL" id="SUQ19552.1"/>
    </source>
</evidence>
<dbReference type="AlphaFoldDB" id="A0A380RXD5"/>
<evidence type="ECO:0000256" key="1">
    <source>
        <dbReference type="ARBA" id="ARBA00004948"/>
    </source>
</evidence>
<dbReference type="CDD" id="cd01169">
    <property type="entry name" value="HMPP_kinase"/>
    <property type="match status" value="1"/>
</dbReference>
<keyword evidence="4" id="KW-0808">Transferase</keyword>
<comment type="pathway">
    <text evidence="1">Cofactor biosynthesis; thiamine diphosphate biosynthesis.</text>
</comment>
<dbReference type="GO" id="GO:0008972">
    <property type="term" value="F:phosphomethylpyrimidine kinase activity"/>
    <property type="evidence" value="ECO:0007669"/>
    <property type="project" value="InterPro"/>
</dbReference>
<dbReference type="GO" id="GO:0009228">
    <property type="term" value="P:thiamine biosynthetic process"/>
    <property type="evidence" value="ECO:0007669"/>
    <property type="project" value="InterPro"/>
</dbReference>
<protein>
    <recommendedName>
        <fullName evidence="2">hydroxymethylpyrimidine kinase</fullName>
        <ecNumber evidence="2">2.7.1.49</ecNumber>
    </recommendedName>
</protein>
<accession>A0A380RXD5</accession>
<dbReference type="InterPro" id="IPR004399">
    <property type="entry name" value="HMP/HMP-P_kinase_dom"/>
</dbReference>
<dbReference type="EC" id="2.7.1.49" evidence="2"/>
<evidence type="ECO:0000259" key="3">
    <source>
        <dbReference type="Pfam" id="PF08543"/>
    </source>
</evidence>
<dbReference type="Pfam" id="PF08543">
    <property type="entry name" value="Phos_pyr_kin"/>
    <property type="match status" value="1"/>
</dbReference>
<evidence type="ECO:0000256" key="2">
    <source>
        <dbReference type="ARBA" id="ARBA00012135"/>
    </source>
</evidence>
<dbReference type="InterPro" id="IPR013749">
    <property type="entry name" value="PM/HMP-P_kinase-1"/>
</dbReference>
<dbReference type="SUPFAM" id="SSF53613">
    <property type="entry name" value="Ribokinase-like"/>
    <property type="match status" value="1"/>
</dbReference>
<name>A0A380RXD5_FIBSU</name>
<dbReference type="EMBL" id="UHJL01000001">
    <property type="protein sequence ID" value="SUQ19552.1"/>
    <property type="molecule type" value="Genomic_DNA"/>
</dbReference>
<dbReference type="InterPro" id="IPR029056">
    <property type="entry name" value="Ribokinase-like"/>
</dbReference>
<reference evidence="4 5" key="1">
    <citation type="submission" date="2017-08" db="EMBL/GenBank/DDBJ databases">
        <authorList>
            <person name="de Groot N.N."/>
        </authorList>
    </citation>
    <scope>NUCLEOTIDE SEQUENCE [LARGE SCALE GENOMIC DNA]</scope>
    <source>
        <strain evidence="4 5">HM2</strain>
    </source>
</reference>
<dbReference type="PANTHER" id="PTHR20858:SF17">
    <property type="entry name" value="HYDROXYMETHYLPYRIMIDINE_PHOSPHOMETHYLPYRIMIDINE KINASE THI20-RELATED"/>
    <property type="match status" value="1"/>
</dbReference>
<dbReference type="PANTHER" id="PTHR20858">
    <property type="entry name" value="PHOSPHOMETHYLPYRIMIDINE KINASE"/>
    <property type="match status" value="1"/>
</dbReference>
<dbReference type="GO" id="GO:0005829">
    <property type="term" value="C:cytosol"/>
    <property type="evidence" value="ECO:0007669"/>
    <property type="project" value="TreeGrafter"/>
</dbReference>
<gene>
    <name evidence="4" type="ORF">SAMN05661053_0791</name>
</gene>
<dbReference type="Proteomes" id="UP000255423">
    <property type="component" value="Unassembled WGS sequence"/>
</dbReference>
<dbReference type="Gene3D" id="3.40.1190.20">
    <property type="match status" value="1"/>
</dbReference>
<evidence type="ECO:0000313" key="5">
    <source>
        <dbReference type="Proteomes" id="UP000255423"/>
    </source>
</evidence>
<dbReference type="RefSeq" id="WP_109572152.1">
    <property type="nucleotide sequence ID" value="NZ_UHJL01000001.1"/>
</dbReference>
<dbReference type="GO" id="GO:0008902">
    <property type="term" value="F:hydroxymethylpyrimidine kinase activity"/>
    <property type="evidence" value="ECO:0007669"/>
    <property type="project" value="UniProtKB-EC"/>
</dbReference>
<sequence length="250" mass="27708">MSEKMNFALTIAGFDGSAGAGILADVKTMAHFGVFCESVCTALTQQNEDEFVAPGWVIWERIEAQLETLFAKRQFKFVKIGLVEKAKVLQRIVEFVREKSPDAYIIWDPIASASAGFHFMRSAERDEFMPVMKQIDLVTPNLDEFGFLGFEQAASRGKFEFGNDFALLLKGGHSKDDEAVDTLWDRDGKQYKFTSPRIPGNGKHGTGCHLSSAVLANLALGHTLPESCQIAKNYLTELLQSGEGRLAKDF</sequence>
<proteinExistence type="predicted"/>
<organism evidence="4 5">
    <name type="scientific">Fibrobacter succinogenes</name>
    <name type="common">Bacteroides succinogenes</name>
    <dbReference type="NCBI Taxonomy" id="833"/>
    <lineage>
        <taxon>Bacteria</taxon>
        <taxon>Pseudomonadati</taxon>
        <taxon>Fibrobacterota</taxon>
        <taxon>Fibrobacteria</taxon>
        <taxon>Fibrobacterales</taxon>
        <taxon>Fibrobacteraceae</taxon>
        <taxon>Fibrobacter</taxon>
    </lineage>
</organism>
<keyword evidence="4" id="KW-0418">Kinase</keyword>
<feature type="domain" description="Pyridoxamine kinase/Phosphomethylpyrimidine kinase" evidence="3">
    <location>
        <begin position="15"/>
        <end position="241"/>
    </location>
</feature>